<accession>A0A9P5XZ57</accession>
<comment type="caution">
    <text evidence="5">The sequence shown here is derived from an EMBL/GenBank/DDBJ whole genome shotgun (WGS) entry which is preliminary data.</text>
</comment>
<evidence type="ECO:0000256" key="2">
    <source>
        <dbReference type="ARBA" id="ARBA00022803"/>
    </source>
</evidence>
<evidence type="ECO:0000256" key="4">
    <source>
        <dbReference type="SAM" id="MobiDB-lite"/>
    </source>
</evidence>
<feature type="region of interest" description="Disordered" evidence="4">
    <location>
        <begin position="108"/>
        <end position="138"/>
    </location>
</feature>
<organism evidence="5 6">
    <name type="scientific">Collybia nuda</name>
    <dbReference type="NCBI Taxonomy" id="64659"/>
    <lineage>
        <taxon>Eukaryota</taxon>
        <taxon>Fungi</taxon>
        <taxon>Dikarya</taxon>
        <taxon>Basidiomycota</taxon>
        <taxon>Agaricomycotina</taxon>
        <taxon>Agaricomycetes</taxon>
        <taxon>Agaricomycetidae</taxon>
        <taxon>Agaricales</taxon>
        <taxon>Tricholomatineae</taxon>
        <taxon>Clitocybaceae</taxon>
        <taxon>Collybia</taxon>
    </lineage>
</organism>
<name>A0A9P5XZ57_9AGAR</name>
<evidence type="ECO:0000313" key="5">
    <source>
        <dbReference type="EMBL" id="KAF9458341.1"/>
    </source>
</evidence>
<feature type="repeat" description="TPR" evidence="3">
    <location>
        <begin position="61"/>
        <end position="94"/>
    </location>
</feature>
<dbReference type="AlphaFoldDB" id="A0A9P5XZ57"/>
<gene>
    <name evidence="5" type="ORF">BDZ94DRAFT_110746</name>
</gene>
<dbReference type="InterPro" id="IPR011990">
    <property type="entry name" value="TPR-like_helical_dom_sf"/>
</dbReference>
<dbReference type="GO" id="GO:0006620">
    <property type="term" value="P:post-translational protein targeting to endoplasmic reticulum membrane"/>
    <property type="evidence" value="ECO:0007669"/>
    <property type="project" value="TreeGrafter"/>
</dbReference>
<protein>
    <submittedName>
        <fullName evidence="5">Uncharacterized protein</fullName>
    </submittedName>
</protein>
<dbReference type="Proteomes" id="UP000807353">
    <property type="component" value="Unassembled WGS sequence"/>
</dbReference>
<evidence type="ECO:0000256" key="3">
    <source>
        <dbReference type="PROSITE-ProRule" id="PRU00339"/>
    </source>
</evidence>
<dbReference type="PANTHER" id="PTHR45831:SF2">
    <property type="entry name" value="LD24721P"/>
    <property type="match status" value="1"/>
</dbReference>
<dbReference type="InterPro" id="IPR019734">
    <property type="entry name" value="TPR_rpt"/>
</dbReference>
<keyword evidence="6" id="KW-1185">Reference proteome</keyword>
<dbReference type="PANTHER" id="PTHR45831">
    <property type="entry name" value="LD24721P"/>
    <property type="match status" value="1"/>
</dbReference>
<proteinExistence type="predicted"/>
<dbReference type="PROSITE" id="PS50005">
    <property type="entry name" value="TPR"/>
    <property type="match status" value="1"/>
</dbReference>
<evidence type="ECO:0000256" key="1">
    <source>
        <dbReference type="ARBA" id="ARBA00022737"/>
    </source>
</evidence>
<dbReference type="GO" id="GO:0016020">
    <property type="term" value="C:membrane"/>
    <property type="evidence" value="ECO:0007669"/>
    <property type="project" value="TreeGrafter"/>
</dbReference>
<dbReference type="GO" id="GO:0060090">
    <property type="term" value="F:molecular adaptor activity"/>
    <property type="evidence" value="ECO:0007669"/>
    <property type="project" value="TreeGrafter"/>
</dbReference>
<dbReference type="InterPro" id="IPR047150">
    <property type="entry name" value="SGT"/>
</dbReference>
<dbReference type="GO" id="GO:0072380">
    <property type="term" value="C:TRC complex"/>
    <property type="evidence" value="ECO:0007669"/>
    <property type="project" value="TreeGrafter"/>
</dbReference>
<dbReference type="EMBL" id="MU150343">
    <property type="protein sequence ID" value="KAF9458341.1"/>
    <property type="molecule type" value="Genomic_DNA"/>
</dbReference>
<reference evidence="5" key="1">
    <citation type="submission" date="2020-11" db="EMBL/GenBank/DDBJ databases">
        <authorList>
            <consortium name="DOE Joint Genome Institute"/>
            <person name="Ahrendt S."/>
            <person name="Riley R."/>
            <person name="Andreopoulos W."/>
            <person name="Labutti K."/>
            <person name="Pangilinan J."/>
            <person name="Ruiz-Duenas F.J."/>
            <person name="Barrasa J.M."/>
            <person name="Sanchez-Garcia M."/>
            <person name="Camarero S."/>
            <person name="Miyauchi S."/>
            <person name="Serrano A."/>
            <person name="Linde D."/>
            <person name="Babiker R."/>
            <person name="Drula E."/>
            <person name="Ayuso-Fernandez I."/>
            <person name="Pacheco R."/>
            <person name="Padilla G."/>
            <person name="Ferreira P."/>
            <person name="Barriuso J."/>
            <person name="Kellner H."/>
            <person name="Castanera R."/>
            <person name="Alfaro M."/>
            <person name="Ramirez L."/>
            <person name="Pisabarro A.G."/>
            <person name="Kuo A."/>
            <person name="Tritt A."/>
            <person name="Lipzen A."/>
            <person name="He G."/>
            <person name="Yan M."/>
            <person name="Ng V."/>
            <person name="Cullen D."/>
            <person name="Martin F."/>
            <person name="Rosso M.-N."/>
            <person name="Henrissat B."/>
            <person name="Hibbett D."/>
            <person name="Martinez A.T."/>
            <person name="Grigoriev I.V."/>
        </authorList>
    </citation>
    <scope>NUCLEOTIDE SEQUENCE</scope>
    <source>
        <strain evidence="5">CBS 247.69</strain>
    </source>
</reference>
<sequence length="235" mass="24625">MGRSLSIPQMQSIIPTEPPLIPAKAIISLQSVMPRRPYRLTLSSSKRIIGSGTHFMYIWSRFVLIIPRHAQYSLGDFQAALSAFERGLKVDPTNASLKSGVQNAQARIIPNDDEGPPPFVADDGPHPSSNTRAPAGGGATGLGGMGGMADMFRGMGGLGGGGGGMPDLASIMNNPQMMAMAQQMAANGGLASLLQNPSVADMMSRVQQGDMPSMDEIMADPSLRDLANQFGAGGR</sequence>
<keyword evidence="2 3" id="KW-0802">TPR repeat</keyword>
<dbReference type="Gene3D" id="1.25.40.10">
    <property type="entry name" value="Tetratricopeptide repeat domain"/>
    <property type="match status" value="1"/>
</dbReference>
<dbReference type="OrthoDB" id="2335338at2759"/>
<evidence type="ECO:0000313" key="6">
    <source>
        <dbReference type="Proteomes" id="UP000807353"/>
    </source>
</evidence>
<keyword evidence="1" id="KW-0677">Repeat</keyword>